<dbReference type="PANTHER" id="PTHR24126:SF14">
    <property type="entry name" value="ANK_REP_REGION DOMAIN-CONTAINING PROTEIN"/>
    <property type="match status" value="1"/>
</dbReference>
<proteinExistence type="predicted"/>
<evidence type="ECO:0000313" key="5">
    <source>
        <dbReference type="Proteomes" id="UP000002499"/>
    </source>
</evidence>
<evidence type="ECO:0000256" key="3">
    <source>
        <dbReference type="PROSITE-ProRule" id="PRU00023"/>
    </source>
</evidence>
<dbReference type="Gene3D" id="1.25.40.20">
    <property type="entry name" value="Ankyrin repeat-containing domain"/>
    <property type="match status" value="1"/>
</dbReference>
<sequence length="238" mass="26600">MHNHRWLLAHDLIVQLDNWRFFPATVPGEKQLAISHILDRLISRLLGDDRVDVEATDVAGRTLLHYASAFGSPGLVATLVDKNLNVSALDNRHNTPLHLLAMGQKGFRCQENNMSQQRTILYRRPEEWTVTDPPQTHDSEEDLDPSLRVFTLGVQACIERKIRLSLRSSHSLSSSSGTSVSSFNMDSYLEVLRTVRNGRPPGSQNQWTGTNIVDLPVSRGDDINAITDTGDMPLHLAC</sequence>
<dbReference type="PANTHER" id="PTHR24126">
    <property type="entry name" value="ANKYRIN REPEAT, PH AND SEC7 DOMAIN CONTAINING PROTEIN SECG-RELATED"/>
    <property type="match status" value="1"/>
</dbReference>
<keyword evidence="2 3" id="KW-0040">ANK repeat</keyword>
<dbReference type="InterPro" id="IPR036770">
    <property type="entry name" value="Ankyrin_rpt-contain_sf"/>
</dbReference>
<dbReference type="PROSITE" id="PS50088">
    <property type="entry name" value="ANK_REPEAT"/>
    <property type="match status" value="1"/>
</dbReference>
<evidence type="ECO:0000256" key="2">
    <source>
        <dbReference type="ARBA" id="ARBA00023043"/>
    </source>
</evidence>
<reference evidence="4 5" key="1">
    <citation type="journal article" date="2011" name="PLoS Genet.">
        <title>Genome sequencing and comparative transcriptomics of the model entomopathogenic fungi Metarhizium anisopliae and M. acridum.</title>
        <authorList>
            <person name="Gao Q."/>
            <person name="Jin K."/>
            <person name="Ying S.H."/>
            <person name="Zhang Y."/>
            <person name="Xiao G."/>
            <person name="Shang Y."/>
            <person name="Duan Z."/>
            <person name="Hu X."/>
            <person name="Xie X.Q."/>
            <person name="Zhou G."/>
            <person name="Peng G."/>
            <person name="Luo Z."/>
            <person name="Huang W."/>
            <person name="Wang B."/>
            <person name="Fang W."/>
            <person name="Wang S."/>
            <person name="Zhong Y."/>
            <person name="Ma L.J."/>
            <person name="St Leger R.J."/>
            <person name="Zhao G.P."/>
            <person name="Pei Y."/>
            <person name="Feng M.G."/>
            <person name="Xia Y."/>
            <person name="Wang C."/>
        </authorList>
    </citation>
    <scope>NUCLEOTIDE SEQUENCE [LARGE SCALE GENOMIC DNA]</scope>
    <source>
        <strain evidence="4 5">CQMa 102</strain>
    </source>
</reference>
<protein>
    <recommendedName>
        <fullName evidence="6">Ankyrin repeat protein</fullName>
    </recommendedName>
</protein>
<dbReference type="PROSITE" id="PS50297">
    <property type="entry name" value="ANK_REP_REGION"/>
    <property type="match status" value="1"/>
</dbReference>
<evidence type="ECO:0000313" key="4">
    <source>
        <dbReference type="EMBL" id="EFY84672.1"/>
    </source>
</evidence>
<evidence type="ECO:0008006" key="6">
    <source>
        <dbReference type="Google" id="ProtNLM"/>
    </source>
</evidence>
<feature type="repeat" description="ANK" evidence="3">
    <location>
        <begin position="59"/>
        <end position="91"/>
    </location>
</feature>
<dbReference type="AlphaFoldDB" id="E9EHB4"/>
<dbReference type="HOGENOM" id="CLU_1166064_0_0_1"/>
<name>E9EHB4_METAQ</name>
<evidence type="ECO:0000256" key="1">
    <source>
        <dbReference type="ARBA" id="ARBA00022737"/>
    </source>
</evidence>
<dbReference type="OrthoDB" id="4870106at2759"/>
<gene>
    <name evidence="4" type="ORF">MAC_09262</name>
</gene>
<organism evidence="5">
    <name type="scientific">Metarhizium acridum (strain CQMa 102)</name>
    <dbReference type="NCBI Taxonomy" id="655827"/>
    <lineage>
        <taxon>Eukaryota</taxon>
        <taxon>Fungi</taxon>
        <taxon>Dikarya</taxon>
        <taxon>Ascomycota</taxon>
        <taxon>Pezizomycotina</taxon>
        <taxon>Sordariomycetes</taxon>
        <taxon>Hypocreomycetidae</taxon>
        <taxon>Hypocreales</taxon>
        <taxon>Clavicipitaceae</taxon>
        <taxon>Metarhizium</taxon>
    </lineage>
</organism>
<dbReference type="InParanoid" id="E9EHB4"/>
<accession>E9EHB4</accession>
<dbReference type="InterPro" id="IPR002110">
    <property type="entry name" value="Ankyrin_rpt"/>
</dbReference>
<keyword evidence="1" id="KW-0677">Repeat</keyword>
<dbReference type="Proteomes" id="UP000002499">
    <property type="component" value="Unassembled WGS sequence"/>
</dbReference>
<dbReference type="EMBL" id="GL698611">
    <property type="protein sequence ID" value="EFY84672.1"/>
    <property type="molecule type" value="Genomic_DNA"/>
</dbReference>
<dbReference type="SUPFAM" id="SSF48403">
    <property type="entry name" value="Ankyrin repeat"/>
    <property type="match status" value="1"/>
</dbReference>
<keyword evidence="5" id="KW-1185">Reference proteome</keyword>